<feature type="transmembrane region" description="Helical" evidence="2">
    <location>
        <begin position="26"/>
        <end position="46"/>
    </location>
</feature>
<evidence type="ECO:0000256" key="2">
    <source>
        <dbReference type="SAM" id="Phobius"/>
    </source>
</evidence>
<protein>
    <submittedName>
        <fullName evidence="3">Uncharacterized protein</fullName>
    </submittedName>
</protein>
<evidence type="ECO:0000313" key="3">
    <source>
        <dbReference type="EMBL" id="QHT14058.1"/>
    </source>
</evidence>
<feature type="transmembrane region" description="Helical" evidence="2">
    <location>
        <begin position="66"/>
        <end position="84"/>
    </location>
</feature>
<feature type="region of interest" description="Disordered" evidence="1">
    <location>
        <begin position="1"/>
        <end position="20"/>
    </location>
</feature>
<name>A0A6C0DB12_9ZZZZ</name>
<evidence type="ECO:0000256" key="1">
    <source>
        <dbReference type="SAM" id="MobiDB-lite"/>
    </source>
</evidence>
<keyword evidence="2" id="KW-0812">Transmembrane</keyword>
<keyword evidence="2" id="KW-0472">Membrane</keyword>
<reference evidence="3" key="1">
    <citation type="journal article" date="2020" name="Nature">
        <title>Giant virus diversity and host interactions through global metagenomics.</title>
        <authorList>
            <person name="Schulz F."/>
            <person name="Roux S."/>
            <person name="Paez-Espino D."/>
            <person name="Jungbluth S."/>
            <person name="Walsh D.A."/>
            <person name="Denef V.J."/>
            <person name="McMahon K.D."/>
            <person name="Konstantinidis K.T."/>
            <person name="Eloe-Fadrosh E.A."/>
            <person name="Kyrpides N.C."/>
            <person name="Woyke T."/>
        </authorList>
    </citation>
    <scope>NUCLEOTIDE SEQUENCE</scope>
    <source>
        <strain evidence="3">GVMAG-M-3300023174-134</strain>
    </source>
</reference>
<dbReference type="AlphaFoldDB" id="A0A6C0DB12"/>
<keyword evidence="2" id="KW-1133">Transmembrane helix</keyword>
<accession>A0A6C0DB12</accession>
<proteinExistence type="predicted"/>
<sequence length="88" mass="9923">MDNLAKQPQQKPPCDKHATSGDKWRYTIYTTILLLILFNPWTYKLVNKLLSNFVGAIASKDGCPTLLGFGIHAAIFTIIVRLLMDMNI</sequence>
<dbReference type="EMBL" id="MN739578">
    <property type="protein sequence ID" value="QHT14058.1"/>
    <property type="molecule type" value="Genomic_DNA"/>
</dbReference>
<organism evidence="3">
    <name type="scientific">viral metagenome</name>
    <dbReference type="NCBI Taxonomy" id="1070528"/>
    <lineage>
        <taxon>unclassified sequences</taxon>
        <taxon>metagenomes</taxon>
        <taxon>organismal metagenomes</taxon>
    </lineage>
</organism>